<keyword evidence="3" id="KW-1185">Reference proteome</keyword>
<dbReference type="eggNOG" id="COG2128">
    <property type="taxonomic scope" value="Bacteria"/>
</dbReference>
<evidence type="ECO:0000313" key="2">
    <source>
        <dbReference type="EMBL" id="ASY63667.1"/>
    </source>
</evidence>
<gene>
    <name evidence="2" type="ORF">SJ05684_c22260</name>
</gene>
<keyword evidence="2" id="KW-0560">Oxidoreductase</keyword>
<organism evidence="2 3">
    <name type="scientific">Sinorhizobium sojae CCBAU 05684</name>
    <dbReference type="NCBI Taxonomy" id="716928"/>
    <lineage>
        <taxon>Bacteria</taxon>
        <taxon>Pseudomonadati</taxon>
        <taxon>Pseudomonadota</taxon>
        <taxon>Alphaproteobacteria</taxon>
        <taxon>Hyphomicrobiales</taxon>
        <taxon>Rhizobiaceae</taxon>
        <taxon>Sinorhizobium/Ensifer group</taxon>
        <taxon>Sinorhizobium</taxon>
    </lineage>
</organism>
<proteinExistence type="predicted"/>
<dbReference type="RefSeq" id="WP_244426586.1">
    <property type="nucleotide sequence ID" value="NZ_AJQT01000008.1"/>
</dbReference>
<dbReference type="STRING" id="716928.GCA_000261485_00356"/>
<dbReference type="PANTHER" id="PTHR35446">
    <property type="entry name" value="SI:CH211-175M2.5"/>
    <property type="match status" value="1"/>
</dbReference>
<dbReference type="InterPro" id="IPR003779">
    <property type="entry name" value="CMD-like"/>
</dbReference>
<dbReference type="NCBIfam" id="TIGR00778">
    <property type="entry name" value="ahpD_dom"/>
    <property type="match status" value="1"/>
</dbReference>
<dbReference type="KEGG" id="esj:SJ05684_c22260"/>
<feature type="domain" description="Carboxymuconolactone decarboxylase-like" evidence="1">
    <location>
        <begin position="43"/>
        <end position="124"/>
    </location>
</feature>
<dbReference type="InterPro" id="IPR004675">
    <property type="entry name" value="AhpD_core"/>
</dbReference>
<dbReference type="AlphaFoldDB" id="A0A249PD78"/>
<evidence type="ECO:0000259" key="1">
    <source>
        <dbReference type="Pfam" id="PF02627"/>
    </source>
</evidence>
<dbReference type="Pfam" id="PF02627">
    <property type="entry name" value="CMD"/>
    <property type="match status" value="1"/>
</dbReference>
<sequence length="157" mass="16951">MSTVAPPSDPEANPRVKAVFDDIRETRKSDFVNNMWLWLAFDPDLLERTWAEVKAVMATPSALDPLVKEMLYIAVSVTNGCGYCIHSHTASAKAKGMTEVQHAELLRVISLAAKTNQLATALQVPVDAVFDANGNNDARGENASLSTGLLSPAENPE</sequence>
<reference evidence="2 3" key="1">
    <citation type="submission" date="2017-08" db="EMBL/GenBank/DDBJ databases">
        <title>Multipartite genome sequences of Sinorhizobium species nodulating soybeans.</title>
        <authorList>
            <person name="Tian C.F."/>
        </authorList>
    </citation>
    <scope>NUCLEOTIDE SEQUENCE [LARGE SCALE GENOMIC DNA]</scope>
    <source>
        <strain evidence="2 3">CCBAU 05684</strain>
    </source>
</reference>
<dbReference type="PANTHER" id="PTHR35446:SF2">
    <property type="entry name" value="CARBOXYMUCONOLACTONE DECARBOXYLASE-LIKE DOMAIN-CONTAINING PROTEIN"/>
    <property type="match status" value="1"/>
</dbReference>
<protein>
    <submittedName>
        <fullName evidence="2">4-carboxymuconolactone decarboxylase domain/alkylhydroperoxidase AhpD family core domain protein</fullName>
    </submittedName>
</protein>
<dbReference type="Proteomes" id="UP000217211">
    <property type="component" value="Chromosome"/>
</dbReference>
<dbReference type="GO" id="GO:0051920">
    <property type="term" value="F:peroxiredoxin activity"/>
    <property type="evidence" value="ECO:0007669"/>
    <property type="project" value="InterPro"/>
</dbReference>
<dbReference type="InterPro" id="IPR029032">
    <property type="entry name" value="AhpD-like"/>
</dbReference>
<dbReference type="SUPFAM" id="SSF69118">
    <property type="entry name" value="AhpD-like"/>
    <property type="match status" value="1"/>
</dbReference>
<evidence type="ECO:0000313" key="3">
    <source>
        <dbReference type="Proteomes" id="UP000217211"/>
    </source>
</evidence>
<dbReference type="Gene3D" id="1.20.1290.10">
    <property type="entry name" value="AhpD-like"/>
    <property type="match status" value="1"/>
</dbReference>
<accession>A0A249PD78</accession>
<name>A0A249PD78_9HYPH</name>
<dbReference type="EMBL" id="CP023067">
    <property type="protein sequence ID" value="ASY63667.1"/>
    <property type="molecule type" value="Genomic_DNA"/>
</dbReference>
<keyword evidence="2" id="KW-0575">Peroxidase</keyword>